<protein>
    <recommendedName>
        <fullName evidence="1">SIS domain-containing protein</fullName>
    </recommendedName>
</protein>
<dbReference type="InterPro" id="IPR027417">
    <property type="entry name" value="P-loop_NTPase"/>
</dbReference>
<dbReference type="GO" id="GO:1901135">
    <property type="term" value="P:carbohydrate derivative metabolic process"/>
    <property type="evidence" value="ECO:0007669"/>
    <property type="project" value="InterPro"/>
</dbReference>
<comment type="caution">
    <text evidence="2">The sequence shown here is derived from an EMBL/GenBank/DDBJ whole genome shotgun (WGS) entry which is preliminary data.</text>
</comment>
<dbReference type="GO" id="GO:0005525">
    <property type="term" value="F:GTP binding"/>
    <property type="evidence" value="ECO:0007669"/>
    <property type="project" value="InterPro"/>
</dbReference>
<dbReference type="PANTHER" id="PTHR30390:SF7">
    <property type="entry name" value="PHOSPHOHEPTOSE ISOMERASE"/>
    <property type="match status" value="1"/>
</dbReference>
<dbReference type="Gene3D" id="3.40.50.300">
    <property type="entry name" value="P-loop containing nucleotide triphosphate hydrolases"/>
    <property type="match status" value="1"/>
</dbReference>
<feature type="domain" description="SIS" evidence="1">
    <location>
        <begin position="97"/>
        <end position="253"/>
    </location>
</feature>
<sequence length="275" mass="29108">NSGKTSLINALTGENNLTDDIPGTTLEFTLHDYKGLVLVDSVGQLVDVSKPEMVSLDFSGCKTDLDKINKCFDSCAEALMATRPMAIDSIIPAIDMIIAVVTNGGKLITCGAGASALVAMEIAGQAQETGIPVLVFTNNFASAQPISFAKGAFEDEYALAEYFGRAICSKDIVLGVSASGGTGFVFEFLNIARGKGARTIAITENRDTPLGKSADIIIKSEAKPEGVSSSRVQLAHLVIGYALILTIADKRGINAEKSINYMMPMKCRNKKMGIK</sequence>
<feature type="non-terminal residue" evidence="2">
    <location>
        <position position="1"/>
    </location>
</feature>
<dbReference type="PANTHER" id="PTHR30390">
    <property type="entry name" value="SEDOHEPTULOSE 7-PHOSPHATE ISOMERASE / DNAA INITIATOR-ASSOCIATING FACTOR FOR REPLICATION INITIATION"/>
    <property type="match status" value="1"/>
</dbReference>
<dbReference type="Pfam" id="PF01926">
    <property type="entry name" value="MMR_HSR1"/>
    <property type="match status" value="1"/>
</dbReference>
<organism evidence="2">
    <name type="scientific">marine sediment metagenome</name>
    <dbReference type="NCBI Taxonomy" id="412755"/>
    <lineage>
        <taxon>unclassified sequences</taxon>
        <taxon>metagenomes</taxon>
        <taxon>ecological metagenomes</taxon>
    </lineage>
</organism>
<proteinExistence type="predicted"/>
<evidence type="ECO:0000259" key="1">
    <source>
        <dbReference type="PROSITE" id="PS51464"/>
    </source>
</evidence>
<dbReference type="PROSITE" id="PS51464">
    <property type="entry name" value="SIS"/>
    <property type="match status" value="1"/>
</dbReference>
<evidence type="ECO:0000313" key="2">
    <source>
        <dbReference type="EMBL" id="KKK59475.1"/>
    </source>
</evidence>
<gene>
    <name evidence="2" type="ORF">LCGC14_3034010</name>
</gene>
<accession>A0A0F8XEU3</accession>
<reference evidence="2" key="1">
    <citation type="journal article" date="2015" name="Nature">
        <title>Complex archaea that bridge the gap between prokaryotes and eukaryotes.</title>
        <authorList>
            <person name="Spang A."/>
            <person name="Saw J.H."/>
            <person name="Jorgensen S.L."/>
            <person name="Zaremba-Niedzwiedzka K."/>
            <person name="Martijn J."/>
            <person name="Lind A.E."/>
            <person name="van Eijk R."/>
            <person name="Schleper C."/>
            <person name="Guy L."/>
            <person name="Ettema T.J."/>
        </authorList>
    </citation>
    <scope>NUCLEOTIDE SEQUENCE</scope>
</reference>
<dbReference type="InterPro" id="IPR046348">
    <property type="entry name" value="SIS_dom_sf"/>
</dbReference>
<dbReference type="InterPro" id="IPR006073">
    <property type="entry name" value="GTP-bd"/>
</dbReference>
<name>A0A0F8XEU3_9ZZZZ</name>
<dbReference type="Gene3D" id="3.40.50.10490">
    <property type="entry name" value="Glucose-6-phosphate isomerase like protein, domain 1"/>
    <property type="match status" value="1"/>
</dbReference>
<dbReference type="SUPFAM" id="SSF53697">
    <property type="entry name" value="SIS domain"/>
    <property type="match status" value="1"/>
</dbReference>
<dbReference type="AlphaFoldDB" id="A0A0F8XEU3"/>
<dbReference type="SUPFAM" id="SSF52540">
    <property type="entry name" value="P-loop containing nucleoside triphosphate hydrolases"/>
    <property type="match status" value="1"/>
</dbReference>
<dbReference type="Pfam" id="PF13580">
    <property type="entry name" value="SIS_2"/>
    <property type="match status" value="1"/>
</dbReference>
<dbReference type="InterPro" id="IPR050099">
    <property type="entry name" value="SIS_GmhA/DiaA_subfam"/>
</dbReference>
<dbReference type="EMBL" id="LAZR01063462">
    <property type="protein sequence ID" value="KKK59475.1"/>
    <property type="molecule type" value="Genomic_DNA"/>
</dbReference>
<dbReference type="InterPro" id="IPR001347">
    <property type="entry name" value="SIS_dom"/>
</dbReference>